<name>A0A380DWB4_STAAU</name>
<evidence type="ECO:0000313" key="1">
    <source>
        <dbReference type="EMBL" id="SUK56313.1"/>
    </source>
</evidence>
<organism evidence="1 2">
    <name type="scientific">Staphylococcus aureus</name>
    <dbReference type="NCBI Taxonomy" id="1280"/>
    <lineage>
        <taxon>Bacteria</taxon>
        <taxon>Bacillati</taxon>
        <taxon>Bacillota</taxon>
        <taxon>Bacilli</taxon>
        <taxon>Bacillales</taxon>
        <taxon>Staphylococcaceae</taxon>
        <taxon>Staphylococcus</taxon>
    </lineage>
</organism>
<dbReference type="AlphaFoldDB" id="A0A380DWB4"/>
<proteinExistence type="predicted"/>
<protein>
    <submittedName>
        <fullName evidence="1">Transcriptional regulator</fullName>
    </submittedName>
</protein>
<gene>
    <name evidence="1" type="ORF">NCTC6133_02597</name>
</gene>
<evidence type="ECO:0000313" key="2">
    <source>
        <dbReference type="Proteomes" id="UP000255091"/>
    </source>
</evidence>
<accession>A0A380DWB4</accession>
<sequence>MVKICNDGFDENFIEEHRNLYSIAYTQNVLSGRYKNLIIWYLKQRENDLVKLRIFRKYISRITNKTA</sequence>
<reference evidence="1 2" key="1">
    <citation type="submission" date="2018-06" db="EMBL/GenBank/DDBJ databases">
        <authorList>
            <consortium name="Pathogen Informatics"/>
            <person name="Doyle S."/>
        </authorList>
    </citation>
    <scope>NUCLEOTIDE SEQUENCE [LARGE SCALE GENOMIC DNA]</scope>
    <source>
        <strain evidence="1 2">NCTC6133</strain>
    </source>
</reference>
<dbReference type="Proteomes" id="UP000255091">
    <property type="component" value="Unassembled WGS sequence"/>
</dbReference>
<dbReference type="EMBL" id="UHAP01000001">
    <property type="protein sequence ID" value="SUK56313.1"/>
    <property type="molecule type" value="Genomic_DNA"/>
</dbReference>